<evidence type="ECO:0000313" key="6">
    <source>
        <dbReference type="Proteomes" id="UP000572817"/>
    </source>
</evidence>
<sequence>MRQMIDLAQKEHEKRQCDQPQGRVAMRTNIKAWSSASQMAFSYVQMLHVMIILVVQVNYEEVKQKVPAFMEAASKKFDILDHLTAYRPNRNLLAVVSQAYHLYIKFLAKAVKPYTQCRIKTYLKAFSNPWKTRLQGLVDSIEATFREINDIVQYHGLLETHMSLTINREALGLLREQNAKADWVLSVLDNLSNMVAVHFTKSDDIRETAANIRQHVKENLDQPISTKTSKNTGKSLEPESASSQKSAVDQVLDDIFPKLRAQHDESKNRTRAMEELQYNHAQRPKQKSLFKSEQLVAWLQSDASELLWIDRSNLLTVADCNALFTNPLLLAGEGEFESTLVLWFSCHEMRLDSSKRYTAIVQALVSQILKQNPEIFQQLRQRHTREQTADVQSLWKMLLSCIDVVDASCIFIIINCADELGSGDESAAEEREAFLRQMKQLLHDQEKLVKVLLTAGLRRATNSEAPMSSTTLSPQLTRRHPTRSVSIEGLQADAPLLSHGIVRIQEKRCEELRLTELPFVYTSGTKVFGYEQGQLQAFVIAEAS</sequence>
<keyword evidence="6" id="KW-1185">Reference proteome</keyword>
<organism evidence="5 6">
    <name type="scientific">Botryosphaeria dothidea</name>
    <dbReference type="NCBI Taxonomy" id="55169"/>
    <lineage>
        <taxon>Eukaryota</taxon>
        <taxon>Fungi</taxon>
        <taxon>Dikarya</taxon>
        <taxon>Ascomycota</taxon>
        <taxon>Pezizomycotina</taxon>
        <taxon>Dothideomycetes</taxon>
        <taxon>Dothideomycetes incertae sedis</taxon>
        <taxon>Botryosphaeriales</taxon>
        <taxon>Botryosphaeriaceae</taxon>
        <taxon>Botryosphaeria</taxon>
    </lineage>
</organism>
<evidence type="ECO:0000259" key="3">
    <source>
        <dbReference type="Pfam" id="PF24809"/>
    </source>
</evidence>
<feature type="domain" description="DUF7708" evidence="3">
    <location>
        <begin position="50"/>
        <end position="153"/>
    </location>
</feature>
<feature type="region of interest" description="Disordered" evidence="2">
    <location>
        <begin position="216"/>
        <end position="247"/>
    </location>
</feature>
<evidence type="ECO:0000256" key="2">
    <source>
        <dbReference type="SAM" id="MobiDB-lite"/>
    </source>
</evidence>
<dbReference type="InterPro" id="IPR056125">
    <property type="entry name" value="DUF7708"/>
</dbReference>
<accession>A0A8H4J4T4</accession>
<gene>
    <name evidence="5" type="ORF">GTA08_BOTSDO12614</name>
</gene>
<comment type="caution">
    <text evidence="5">The sequence shown here is derived from an EMBL/GenBank/DDBJ whole genome shotgun (WGS) entry which is preliminary data.</text>
</comment>
<feature type="compositionally biased region" description="Polar residues" evidence="2">
    <location>
        <begin position="222"/>
        <end position="247"/>
    </location>
</feature>
<dbReference type="Pfam" id="PF24883">
    <property type="entry name" value="NPHP3_N"/>
    <property type="match status" value="1"/>
</dbReference>
<dbReference type="Pfam" id="PF24809">
    <property type="entry name" value="DUF7708"/>
    <property type="match status" value="1"/>
</dbReference>
<protein>
    <submittedName>
        <fullName evidence="5">Uncharacterized protein</fullName>
    </submittedName>
</protein>
<evidence type="ECO:0000256" key="1">
    <source>
        <dbReference type="ARBA" id="ARBA00022737"/>
    </source>
</evidence>
<dbReference type="EMBL" id="WWBZ02000008">
    <property type="protein sequence ID" value="KAF4311812.1"/>
    <property type="molecule type" value="Genomic_DNA"/>
</dbReference>
<dbReference type="OrthoDB" id="61900at2759"/>
<dbReference type="InterPro" id="IPR056884">
    <property type="entry name" value="NPHP3-like_N"/>
</dbReference>
<dbReference type="Proteomes" id="UP000572817">
    <property type="component" value="Unassembled WGS sequence"/>
</dbReference>
<dbReference type="AlphaFoldDB" id="A0A8H4J4T4"/>
<feature type="domain" description="Nephrocystin 3-like N-terminal" evidence="4">
    <location>
        <begin position="341"/>
        <end position="454"/>
    </location>
</feature>
<evidence type="ECO:0000259" key="4">
    <source>
        <dbReference type="Pfam" id="PF24883"/>
    </source>
</evidence>
<name>A0A8H4J4T4_9PEZI</name>
<proteinExistence type="predicted"/>
<reference evidence="5" key="1">
    <citation type="submission" date="2020-04" db="EMBL/GenBank/DDBJ databases">
        <title>Genome Assembly and Annotation of Botryosphaeria dothidea sdau 11-99, a Latent Pathogen of Apple Fruit Ring Rot in China.</title>
        <authorList>
            <person name="Yu C."/>
            <person name="Diao Y."/>
            <person name="Lu Q."/>
            <person name="Zhao J."/>
            <person name="Cui S."/>
            <person name="Peng C."/>
            <person name="He B."/>
            <person name="Liu H."/>
        </authorList>
    </citation>
    <scope>NUCLEOTIDE SEQUENCE [LARGE SCALE GENOMIC DNA]</scope>
    <source>
        <strain evidence="5">Sdau11-99</strain>
    </source>
</reference>
<evidence type="ECO:0000313" key="5">
    <source>
        <dbReference type="EMBL" id="KAF4311812.1"/>
    </source>
</evidence>
<keyword evidence="1" id="KW-0677">Repeat</keyword>